<evidence type="ECO:0000313" key="2">
    <source>
        <dbReference type="EMBL" id="CAJ2511414.1"/>
    </source>
</evidence>
<evidence type="ECO:0000313" key="3">
    <source>
        <dbReference type="Proteomes" id="UP001295740"/>
    </source>
</evidence>
<protein>
    <submittedName>
        <fullName evidence="2">Uu.00g070390.m01.CDS01</fullName>
    </submittedName>
</protein>
<dbReference type="EMBL" id="CAUWAG010000018">
    <property type="protein sequence ID" value="CAJ2511414.1"/>
    <property type="molecule type" value="Genomic_DNA"/>
</dbReference>
<gene>
    <name evidence="2" type="ORF">KHLLAP_LOCUS11882</name>
</gene>
<name>A0AAI8VVH2_9PEZI</name>
<dbReference type="Gene3D" id="2.60.120.620">
    <property type="entry name" value="q2cbj1_9rhob like domain"/>
    <property type="match status" value="1"/>
</dbReference>
<dbReference type="PANTHER" id="PTHR37563">
    <property type="entry name" value="PHYTANOYL-COA DIOXYGENASE FAMILY PROTEIN (AFU_ORTHOLOGUE AFUA_2G03330)"/>
    <property type="match status" value="1"/>
</dbReference>
<keyword evidence="3" id="KW-1185">Reference proteome</keyword>
<comment type="caution">
    <text evidence="2">The sequence shown here is derived from an EMBL/GenBank/DDBJ whole genome shotgun (WGS) entry which is preliminary data.</text>
</comment>
<dbReference type="SUPFAM" id="SSF51197">
    <property type="entry name" value="Clavaminate synthase-like"/>
    <property type="match status" value="1"/>
</dbReference>
<reference evidence="2" key="1">
    <citation type="submission" date="2023-10" db="EMBL/GenBank/DDBJ databases">
        <authorList>
            <person name="Hackl T."/>
        </authorList>
    </citation>
    <scope>NUCLEOTIDE SEQUENCE</scope>
</reference>
<feature type="region of interest" description="Disordered" evidence="1">
    <location>
        <begin position="1"/>
        <end position="20"/>
    </location>
</feature>
<dbReference type="Pfam" id="PF05721">
    <property type="entry name" value="PhyH"/>
    <property type="match status" value="1"/>
</dbReference>
<dbReference type="AlphaFoldDB" id="A0AAI8VVH2"/>
<dbReference type="Proteomes" id="UP001295740">
    <property type="component" value="Unassembled WGS sequence"/>
</dbReference>
<accession>A0AAI8VVH2</accession>
<dbReference type="PANTHER" id="PTHR37563:SF2">
    <property type="entry name" value="PHYTANOYL-COA DIOXYGENASE FAMILY PROTEIN (AFU_ORTHOLOGUE AFUA_2G03330)"/>
    <property type="match status" value="1"/>
</dbReference>
<sequence length="188" mass="20586">MPPLPGASPSRQPVHSDADFAHPSHPFALVVNVPLVDMTPRNGSTEVWLGTHNHPDGLDAQEGAHGHRASGRIKADRLAEWEAAHGGLSQPTIKKGSVIIRDLRLWHAGMPNTSGGVRVMLAMIHFANWYRNPMRLELAEDVRPVLEGLDSRGELGLDVPVDWVPKEDVMKGYLNRAFGNAYDFGQAP</sequence>
<dbReference type="InterPro" id="IPR008775">
    <property type="entry name" value="Phytyl_CoA_dOase-like"/>
</dbReference>
<organism evidence="2 3">
    <name type="scientific">Anthostomella pinea</name>
    <dbReference type="NCBI Taxonomy" id="933095"/>
    <lineage>
        <taxon>Eukaryota</taxon>
        <taxon>Fungi</taxon>
        <taxon>Dikarya</taxon>
        <taxon>Ascomycota</taxon>
        <taxon>Pezizomycotina</taxon>
        <taxon>Sordariomycetes</taxon>
        <taxon>Xylariomycetidae</taxon>
        <taxon>Xylariales</taxon>
        <taxon>Xylariaceae</taxon>
        <taxon>Anthostomella</taxon>
    </lineage>
</organism>
<dbReference type="InterPro" id="IPR051961">
    <property type="entry name" value="Fungal_Metabolite_Diox"/>
</dbReference>
<proteinExistence type="predicted"/>
<evidence type="ECO:0000256" key="1">
    <source>
        <dbReference type="SAM" id="MobiDB-lite"/>
    </source>
</evidence>